<accession>A0A1T4NDN0</accession>
<dbReference type="SUPFAM" id="SSF51735">
    <property type="entry name" value="NAD(P)-binding Rossmann-fold domains"/>
    <property type="match status" value="1"/>
</dbReference>
<dbReference type="FunFam" id="3.40.50.720:FF:000084">
    <property type="entry name" value="Short-chain dehydrogenase reductase"/>
    <property type="match status" value="1"/>
</dbReference>
<evidence type="ECO:0000256" key="1">
    <source>
        <dbReference type="ARBA" id="ARBA00006484"/>
    </source>
</evidence>
<dbReference type="NCBIfam" id="NF005559">
    <property type="entry name" value="PRK07231.1"/>
    <property type="match status" value="1"/>
</dbReference>
<dbReference type="InterPro" id="IPR002347">
    <property type="entry name" value="SDR_fam"/>
</dbReference>
<evidence type="ECO:0000313" key="4">
    <source>
        <dbReference type="Proteomes" id="UP000190092"/>
    </source>
</evidence>
<dbReference type="Pfam" id="PF13561">
    <property type="entry name" value="adh_short_C2"/>
    <property type="match status" value="1"/>
</dbReference>
<dbReference type="RefSeq" id="WP_085933953.1">
    <property type="nucleotide sequence ID" value="NZ_FUWJ01000002.1"/>
</dbReference>
<dbReference type="STRING" id="225324.SAMN02745126_02244"/>
<name>A0A1T4NDN0_9HYPH</name>
<protein>
    <submittedName>
        <fullName evidence="3">NAD(P)-dependent dehydrogenase, short-chain alcohol dehydrogenase family</fullName>
    </submittedName>
</protein>
<sequence>MNRLDGKVAFLSGAARGIGGATARLMANAGAKVAIGDVLDERGRQTAKEIEAAGGQALYVSLDVTQEVSWAAAMDATLKKFGKLDVLVNNAGIFNGKGVEEATLDEWNRLVAVNLTGVVLGTRAALPHLKQSAAGSPHGSAIVNLASVAGLVGSQLDPLYSLTKGGVTLFTKSTALEFGRKGYRIRVNSIHPGVIDTDMGQQTFAMRARALGSNDTQATRDVSTRMHPIGRLGVAEDIAKGILFLASDDAGFMTGSALVVDGGYTAQ</sequence>
<dbReference type="AlphaFoldDB" id="A0A1T4NDN0"/>
<dbReference type="PANTHER" id="PTHR42760">
    <property type="entry name" value="SHORT-CHAIN DEHYDROGENASES/REDUCTASES FAMILY MEMBER"/>
    <property type="match status" value="1"/>
</dbReference>
<dbReference type="EMBL" id="FUWJ01000002">
    <property type="protein sequence ID" value="SJZ77451.1"/>
    <property type="molecule type" value="Genomic_DNA"/>
</dbReference>
<comment type="similarity">
    <text evidence="1">Belongs to the short-chain dehydrogenases/reductases (SDR) family.</text>
</comment>
<dbReference type="Proteomes" id="UP000190092">
    <property type="component" value="Unassembled WGS sequence"/>
</dbReference>
<reference evidence="4" key="1">
    <citation type="submission" date="2017-02" db="EMBL/GenBank/DDBJ databases">
        <authorList>
            <person name="Varghese N."/>
            <person name="Submissions S."/>
        </authorList>
    </citation>
    <scope>NUCLEOTIDE SEQUENCE [LARGE SCALE GENOMIC DNA]</scope>
    <source>
        <strain evidence="4">ATCC 27094</strain>
    </source>
</reference>
<gene>
    <name evidence="3" type="ORF">SAMN02745126_02244</name>
</gene>
<keyword evidence="4" id="KW-1185">Reference proteome</keyword>
<dbReference type="GO" id="GO:0016616">
    <property type="term" value="F:oxidoreductase activity, acting on the CH-OH group of donors, NAD or NADP as acceptor"/>
    <property type="evidence" value="ECO:0007669"/>
    <property type="project" value="TreeGrafter"/>
</dbReference>
<evidence type="ECO:0000256" key="2">
    <source>
        <dbReference type="ARBA" id="ARBA00023002"/>
    </source>
</evidence>
<dbReference type="PRINTS" id="PR00081">
    <property type="entry name" value="GDHRDH"/>
</dbReference>
<evidence type="ECO:0000313" key="3">
    <source>
        <dbReference type="EMBL" id="SJZ77451.1"/>
    </source>
</evidence>
<dbReference type="PRINTS" id="PR00080">
    <property type="entry name" value="SDRFAMILY"/>
</dbReference>
<organism evidence="3 4">
    <name type="scientific">Enhydrobacter aerosaccus</name>
    <dbReference type="NCBI Taxonomy" id="225324"/>
    <lineage>
        <taxon>Bacteria</taxon>
        <taxon>Pseudomonadati</taxon>
        <taxon>Pseudomonadota</taxon>
        <taxon>Alphaproteobacteria</taxon>
        <taxon>Hyphomicrobiales</taxon>
        <taxon>Enhydrobacter</taxon>
    </lineage>
</organism>
<dbReference type="OrthoDB" id="9780084at2"/>
<proteinExistence type="inferred from homology"/>
<dbReference type="PANTHER" id="PTHR42760:SF133">
    <property type="entry name" value="3-OXOACYL-[ACYL-CARRIER-PROTEIN] REDUCTASE"/>
    <property type="match status" value="1"/>
</dbReference>
<dbReference type="InterPro" id="IPR036291">
    <property type="entry name" value="NAD(P)-bd_dom_sf"/>
</dbReference>
<keyword evidence="2" id="KW-0560">Oxidoreductase</keyword>
<dbReference type="Gene3D" id="3.40.50.720">
    <property type="entry name" value="NAD(P)-binding Rossmann-like Domain"/>
    <property type="match status" value="1"/>
</dbReference>